<dbReference type="EMBL" id="LT607410">
    <property type="protein sequence ID" value="SCF35268.1"/>
    <property type="molecule type" value="Genomic_DNA"/>
</dbReference>
<name>A0A1C4ZQL3_9ACTN</name>
<dbReference type="Proteomes" id="UP000198228">
    <property type="component" value="Chromosome I"/>
</dbReference>
<evidence type="ECO:0000313" key="1">
    <source>
        <dbReference type="EMBL" id="SCF35268.1"/>
    </source>
</evidence>
<proteinExistence type="predicted"/>
<reference evidence="1 2" key="1">
    <citation type="submission" date="2016-06" db="EMBL/GenBank/DDBJ databases">
        <authorList>
            <person name="Kjaerup R.B."/>
            <person name="Dalgaard T.S."/>
            <person name="Juul-Madsen H.R."/>
        </authorList>
    </citation>
    <scope>NUCLEOTIDE SEQUENCE [LARGE SCALE GENOMIC DNA]</scope>
    <source>
        <strain evidence="1 2">DSM 43821</strain>
    </source>
</reference>
<evidence type="ECO:0000313" key="2">
    <source>
        <dbReference type="Proteomes" id="UP000198228"/>
    </source>
</evidence>
<accession>A0A1C4ZQL3</accession>
<gene>
    <name evidence="1" type="ORF">GA0074696_4741</name>
</gene>
<dbReference type="RefSeq" id="WP_088963100.1">
    <property type="nucleotide sequence ID" value="NZ_LT607410.1"/>
</dbReference>
<dbReference type="AlphaFoldDB" id="A0A1C4ZQL3"/>
<organism evidence="1 2">
    <name type="scientific">Micromonospora purpureochromogenes</name>
    <dbReference type="NCBI Taxonomy" id="47872"/>
    <lineage>
        <taxon>Bacteria</taxon>
        <taxon>Bacillati</taxon>
        <taxon>Actinomycetota</taxon>
        <taxon>Actinomycetes</taxon>
        <taxon>Micromonosporales</taxon>
        <taxon>Micromonosporaceae</taxon>
        <taxon>Micromonospora</taxon>
    </lineage>
</organism>
<sequence length="159" mass="17015">MSYPPSTPTERALWNAVVDGVRAAGASDRAGFEAAVSRLRRLPRPWVDQVLDHTAELLAEELGPPGSVHWPPPVPSGAGLAPWARADPTLLTFLSRRHRARPAATPGDPEETPRRLLLITHLALVAQVGVGAFLDVALVGAARSSRPASRLVPHCRLGR</sequence>
<protein>
    <submittedName>
        <fullName evidence="1">Uncharacterized protein</fullName>
    </submittedName>
</protein>